<accession>A0A7L5DUT2</accession>
<name>A0A7L5DUT2_9SPHI</name>
<dbReference type="EMBL" id="CP051682">
    <property type="protein sequence ID" value="QJD94860.1"/>
    <property type="molecule type" value="Genomic_DNA"/>
</dbReference>
<dbReference type="Proteomes" id="UP000503278">
    <property type="component" value="Chromosome"/>
</dbReference>
<reference evidence="1 2" key="1">
    <citation type="submission" date="2020-04" db="EMBL/GenBank/DDBJ databases">
        <title>Genome sequencing of novel species.</title>
        <authorList>
            <person name="Heo J."/>
            <person name="Kim S.-J."/>
            <person name="Kim J.-S."/>
            <person name="Hong S.-B."/>
            <person name="Kwon S.-W."/>
        </authorList>
    </citation>
    <scope>NUCLEOTIDE SEQUENCE [LARGE SCALE GENOMIC DNA]</scope>
    <source>
        <strain evidence="1 2">F39-2</strain>
    </source>
</reference>
<keyword evidence="2" id="KW-1185">Reference proteome</keyword>
<dbReference type="RefSeq" id="WP_169605877.1">
    <property type="nucleotide sequence ID" value="NZ_CP051682.1"/>
</dbReference>
<evidence type="ECO:0000313" key="1">
    <source>
        <dbReference type="EMBL" id="QJD94860.1"/>
    </source>
</evidence>
<dbReference type="AlphaFoldDB" id="A0A7L5DUT2"/>
<evidence type="ECO:0000313" key="2">
    <source>
        <dbReference type="Proteomes" id="UP000503278"/>
    </source>
</evidence>
<protein>
    <submittedName>
        <fullName evidence="1">Uncharacterized protein</fullName>
    </submittedName>
</protein>
<gene>
    <name evidence="1" type="ORF">HH214_02680</name>
</gene>
<dbReference type="KEGG" id="mrob:HH214_02680"/>
<organism evidence="1 2">
    <name type="scientific">Mucilaginibacter robiniae</name>
    <dbReference type="NCBI Taxonomy" id="2728022"/>
    <lineage>
        <taxon>Bacteria</taxon>
        <taxon>Pseudomonadati</taxon>
        <taxon>Bacteroidota</taxon>
        <taxon>Sphingobacteriia</taxon>
        <taxon>Sphingobacteriales</taxon>
        <taxon>Sphingobacteriaceae</taxon>
        <taxon>Mucilaginibacter</taxon>
    </lineage>
</organism>
<proteinExistence type="predicted"/>
<sequence>MDKPVNPKLHGIIDYVFSGIQLIAPPLLGLNTDTQQNYQALGTGFLLASTLTNTPVGLKK</sequence>